<dbReference type="Proteomes" id="UP001232750">
    <property type="component" value="Unassembled WGS sequence"/>
</dbReference>
<feature type="domain" description="HTH luxR-type" evidence="5">
    <location>
        <begin position="59"/>
        <end position="124"/>
    </location>
</feature>
<keyword evidence="7" id="KW-1185">Reference proteome</keyword>
<accession>A0ABT7DMZ1</accession>
<protein>
    <submittedName>
        <fullName evidence="6">Helix-turn-helix transcriptional regulator</fullName>
    </submittedName>
</protein>
<dbReference type="Gene3D" id="1.10.10.10">
    <property type="entry name" value="Winged helix-like DNA-binding domain superfamily/Winged helix DNA-binding domain"/>
    <property type="match status" value="1"/>
</dbReference>
<organism evidence="6 7">
    <name type="scientific">Gordonibacter faecis</name>
    <dbReference type="NCBI Taxonomy" id="3047475"/>
    <lineage>
        <taxon>Bacteria</taxon>
        <taxon>Bacillati</taxon>
        <taxon>Actinomycetota</taxon>
        <taxon>Coriobacteriia</taxon>
        <taxon>Eggerthellales</taxon>
        <taxon>Eggerthellaceae</taxon>
        <taxon>Gordonibacter</taxon>
    </lineage>
</organism>
<dbReference type="CDD" id="cd06170">
    <property type="entry name" value="LuxR_C_like"/>
    <property type="match status" value="1"/>
</dbReference>
<evidence type="ECO:0000259" key="5">
    <source>
        <dbReference type="PROSITE" id="PS50043"/>
    </source>
</evidence>
<proteinExistence type="predicted"/>
<keyword evidence="3" id="KW-0804">Transcription</keyword>
<dbReference type="RefSeq" id="WP_283832252.1">
    <property type="nucleotide sequence ID" value="NZ_JASJEU010000016.1"/>
</dbReference>
<evidence type="ECO:0000256" key="4">
    <source>
        <dbReference type="SAM" id="MobiDB-lite"/>
    </source>
</evidence>
<dbReference type="PRINTS" id="PR00038">
    <property type="entry name" value="HTHLUXR"/>
</dbReference>
<dbReference type="InterPro" id="IPR016032">
    <property type="entry name" value="Sig_transdc_resp-reg_C-effctor"/>
</dbReference>
<dbReference type="PANTHER" id="PTHR44688:SF16">
    <property type="entry name" value="DNA-BINDING TRANSCRIPTIONAL ACTIVATOR DEVR_DOSR"/>
    <property type="match status" value="1"/>
</dbReference>
<feature type="region of interest" description="Disordered" evidence="4">
    <location>
        <begin position="136"/>
        <end position="166"/>
    </location>
</feature>
<evidence type="ECO:0000256" key="3">
    <source>
        <dbReference type="ARBA" id="ARBA00023163"/>
    </source>
</evidence>
<dbReference type="EMBL" id="JASJEU010000016">
    <property type="protein sequence ID" value="MDJ1650908.1"/>
    <property type="molecule type" value="Genomic_DNA"/>
</dbReference>
<keyword evidence="2" id="KW-0238">DNA-binding</keyword>
<keyword evidence="1" id="KW-0805">Transcription regulation</keyword>
<dbReference type="InterPro" id="IPR000792">
    <property type="entry name" value="Tscrpt_reg_LuxR_C"/>
</dbReference>
<evidence type="ECO:0000256" key="2">
    <source>
        <dbReference type="ARBA" id="ARBA00023125"/>
    </source>
</evidence>
<dbReference type="SUPFAM" id="SSF46894">
    <property type="entry name" value="C-terminal effector domain of the bipartite response regulators"/>
    <property type="match status" value="1"/>
</dbReference>
<feature type="compositionally biased region" description="Basic and acidic residues" evidence="4">
    <location>
        <begin position="138"/>
        <end position="158"/>
    </location>
</feature>
<evidence type="ECO:0000313" key="6">
    <source>
        <dbReference type="EMBL" id="MDJ1650908.1"/>
    </source>
</evidence>
<dbReference type="Pfam" id="PF00196">
    <property type="entry name" value="GerE"/>
    <property type="match status" value="1"/>
</dbReference>
<dbReference type="PANTHER" id="PTHR44688">
    <property type="entry name" value="DNA-BINDING TRANSCRIPTIONAL ACTIVATOR DEVR_DOSR"/>
    <property type="match status" value="1"/>
</dbReference>
<evidence type="ECO:0000256" key="1">
    <source>
        <dbReference type="ARBA" id="ARBA00023015"/>
    </source>
</evidence>
<reference evidence="6 7" key="1">
    <citation type="submission" date="2023-05" db="EMBL/GenBank/DDBJ databases">
        <title>Gordonibacter KGMB12511T sp. nov., isolated from faeces of healthy Korean.</title>
        <authorList>
            <person name="Kim H.S."/>
            <person name="Kim J.-S."/>
            <person name="Suh M.K."/>
            <person name="Eom M.K."/>
            <person name="Do H.E."/>
            <person name="Lee J.-S."/>
        </authorList>
    </citation>
    <scope>NUCLEOTIDE SEQUENCE [LARGE SCALE GENOMIC DNA]</scope>
    <source>
        <strain evidence="6 7">KGMB12511</strain>
    </source>
</reference>
<dbReference type="SMART" id="SM00421">
    <property type="entry name" value="HTH_LUXR"/>
    <property type="match status" value="1"/>
</dbReference>
<dbReference type="PROSITE" id="PS50043">
    <property type="entry name" value="HTH_LUXR_2"/>
    <property type="match status" value="1"/>
</dbReference>
<comment type="caution">
    <text evidence="6">The sequence shown here is derived from an EMBL/GenBank/DDBJ whole genome shotgun (WGS) entry which is preliminary data.</text>
</comment>
<sequence length="166" mass="18805">MLSIFVYSTEGELFHRCDVEDMQDLLRVFRTELQPRFSDESLNVQVSGEMYITEPFRGPEHVAPALPARQEEVLKLLALSRAPKQIATEMGISEPTVRMHINALKKRFGVDNVNQLMAVAGALELCNPFRGVPPWYADEERKPQRHDTGPDTPDRPSTDPDQEVST</sequence>
<gene>
    <name evidence="6" type="ORF">QNJ86_08870</name>
</gene>
<name>A0ABT7DMZ1_9ACTN</name>
<evidence type="ECO:0000313" key="7">
    <source>
        <dbReference type="Proteomes" id="UP001232750"/>
    </source>
</evidence>
<dbReference type="InterPro" id="IPR036388">
    <property type="entry name" value="WH-like_DNA-bd_sf"/>
</dbReference>